<protein>
    <submittedName>
        <fullName evidence="3">Phage tail protein</fullName>
    </submittedName>
</protein>
<dbReference type="InterPro" id="IPR007119">
    <property type="entry name" value="Phage_tail_spike_N"/>
</dbReference>
<dbReference type="Gene3D" id="2.60.120.260">
    <property type="entry name" value="Galactose-binding domain-like"/>
    <property type="match status" value="1"/>
</dbReference>
<evidence type="ECO:0000313" key="4">
    <source>
        <dbReference type="Proteomes" id="UP000661691"/>
    </source>
</evidence>
<organism evidence="3 4">
    <name type="scientific">Polycladospora coralii</name>
    <dbReference type="NCBI Taxonomy" id="2771432"/>
    <lineage>
        <taxon>Bacteria</taxon>
        <taxon>Bacillati</taxon>
        <taxon>Bacillota</taxon>
        <taxon>Bacilli</taxon>
        <taxon>Bacillales</taxon>
        <taxon>Thermoactinomycetaceae</taxon>
        <taxon>Polycladospora</taxon>
    </lineage>
</organism>
<dbReference type="InterPro" id="IPR010572">
    <property type="entry name" value="Tail_dom"/>
</dbReference>
<proteinExistence type="predicted"/>
<accession>A0A926RUL0</accession>
<evidence type="ECO:0000259" key="2">
    <source>
        <dbReference type="Pfam" id="PF06605"/>
    </source>
</evidence>
<dbReference type="Proteomes" id="UP000661691">
    <property type="component" value="Unassembled WGS sequence"/>
</dbReference>
<feature type="coiled-coil region" evidence="1">
    <location>
        <begin position="360"/>
        <end position="387"/>
    </location>
</feature>
<name>A0A926RUL0_9BACL</name>
<gene>
    <name evidence="3" type="ORF">IC620_09000</name>
</gene>
<evidence type="ECO:0000313" key="3">
    <source>
        <dbReference type="EMBL" id="MBD1372494.1"/>
    </source>
</evidence>
<dbReference type="EMBL" id="JACXAH010000011">
    <property type="protein sequence ID" value="MBD1372494.1"/>
    <property type="molecule type" value="Genomic_DNA"/>
</dbReference>
<feature type="domain" description="Tail spike" evidence="2">
    <location>
        <begin position="111"/>
        <end position="369"/>
    </location>
</feature>
<evidence type="ECO:0000256" key="1">
    <source>
        <dbReference type="SAM" id="Coils"/>
    </source>
</evidence>
<sequence length="870" mass="97216">MNKKLFLLDENMTCVKVLDNDVPQGLPYFDDLHTEKLEHGFRTFEFTIPADYDDSALFIAERFIIYPNMDNQLELFTIKEINESNKDGQYIKKVSCENTAVSNLLGSIVRPTVLNSTNIENALKVALASTGWEIGHAEYSGFKDIELKDYRTSLKAVHDILDAFGAEIEFFVEFDGVKVTKKKINARIHRGHEAKVRFEYGRSLAGVEKLEDSQGLVTALIGIGKGDSQGSELTLKSYTGSVASGFEKKEDWIGNLDALNRYGKNGRHIFGVFKDNDATNAVELYERTLEKLKEVSKPRLTYKVDLINLERLTGYETHRVRIGDTLAIKDSTFKPELLLEARVIELKRSKTDPTRDRVMLGEYVQTLSNYADKLNDLQNTINRYENKWNEGVDLTFSTITDPYFEHGKTFYSNSFEGKEVPPLTSSNTSIVSGGSMGGNVLQIKGYSWIYGRNPIPVDVTRTYKMTLRARVTQLPAGGYTKISAGILSLDKDYKSISTSEDPKKYFVSNGDSITVEKGWITFEGTITGVGNNNSQFREGTIYVRPLFIAINRISNEQTATDGIVEVDFCEFKDVTISKGLDRNIINHGFDSFETYPEGALSVPKSSTVDLHHIYGLGQYDPENSDHKPYDFPLYGEKFIRLRGTGNDNNILLSPDEDTFPIPLVGGKKYIFSGYGANHNSTVAEWKLGVVTNNYSRTQFLSPIQFTNMDNGWTRTFVMFTAPSDVTGAVLKLITATPNLSLSFDQLMFEEAQDGQTEPTTWREAKTTNIQTNSDGSLSVYGQGSEAPIHVINGDGAAFTNLSADRITSPNIVTRNYEDFTLYVDPRGENGSDTNAGTDMNAPLKSLSEALSRIPQYNEGLIRIYIVDGVV</sequence>
<reference evidence="3" key="1">
    <citation type="submission" date="2020-09" db="EMBL/GenBank/DDBJ databases">
        <title>A novel bacterium of genus Hazenella, isolated from South China Sea.</title>
        <authorList>
            <person name="Huang H."/>
            <person name="Mo K."/>
            <person name="Hu Y."/>
        </authorList>
    </citation>
    <scope>NUCLEOTIDE SEQUENCE</scope>
    <source>
        <strain evidence="3">IB182357</strain>
    </source>
</reference>
<dbReference type="Pfam" id="PF06605">
    <property type="entry name" value="Prophage_tail"/>
    <property type="match status" value="1"/>
</dbReference>
<comment type="caution">
    <text evidence="3">The sequence shown here is derived from an EMBL/GenBank/DDBJ whole genome shotgun (WGS) entry which is preliminary data.</text>
</comment>
<keyword evidence="1" id="KW-0175">Coiled coil</keyword>
<keyword evidence="4" id="KW-1185">Reference proteome</keyword>
<dbReference type="RefSeq" id="WP_191141984.1">
    <property type="nucleotide sequence ID" value="NZ_JACXAH010000011.1"/>
</dbReference>
<dbReference type="NCBIfam" id="TIGR01665">
    <property type="entry name" value="put_anti_recept"/>
    <property type="match status" value="1"/>
</dbReference>
<dbReference type="AlphaFoldDB" id="A0A926RUL0"/>